<protein>
    <submittedName>
        <fullName evidence="1">Uncharacterized protein</fullName>
    </submittedName>
</protein>
<dbReference type="AlphaFoldDB" id="A0A1J5U046"/>
<accession>A0A1J5U046</accession>
<evidence type="ECO:0000313" key="1">
    <source>
        <dbReference type="EMBL" id="OIR21880.1"/>
    </source>
</evidence>
<proteinExistence type="predicted"/>
<dbReference type="EMBL" id="MIYZ01000031">
    <property type="protein sequence ID" value="OIR21880.1"/>
    <property type="molecule type" value="Genomic_DNA"/>
</dbReference>
<evidence type="ECO:0000313" key="2">
    <source>
        <dbReference type="Proteomes" id="UP000183615"/>
    </source>
</evidence>
<name>A0A1J5U046_9ARCH</name>
<gene>
    <name evidence="1" type="ORF">BET99_05600</name>
</gene>
<organism evidence="1 2">
    <name type="scientific">Marine Group III euryarchaeote CG-Epi2</name>
    <dbReference type="NCBI Taxonomy" id="1888996"/>
    <lineage>
        <taxon>Archaea</taxon>
        <taxon>Methanobacteriati</taxon>
        <taxon>Thermoplasmatota</taxon>
        <taxon>Thermoplasmata</taxon>
        <taxon>Candidatus Thermoprofundales</taxon>
    </lineage>
</organism>
<dbReference type="Proteomes" id="UP000183615">
    <property type="component" value="Unassembled WGS sequence"/>
</dbReference>
<sequence>MNKVNKNGSLKIILMGSEEDTEDVETEEEIVNEHNPAPPSERIWMDVYQDEDKKLAKHDWCLDTGIIKNLSGEEAKPKGFYILVLNKMKYMLETRLGHKSGAPKFPESQIKLILSDLDKIDGFYDRWWRTESSQLEVFIRVVQKRRHDLSQKFIIDSVTRTLSG</sequence>
<reference evidence="1 2" key="1">
    <citation type="submission" date="2016-08" db="EMBL/GenBank/DDBJ databases">
        <title>New Insights into Marine Group III Euryarchaeota, from dark to light.</title>
        <authorList>
            <person name="Haro-Moreno J.M."/>
            <person name="Rodriguez-Valera F."/>
            <person name="Lopez-Garcia P."/>
            <person name="Moreira D."/>
            <person name="Martin-Cuadrado A.B."/>
        </authorList>
    </citation>
    <scope>NUCLEOTIDE SEQUENCE [LARGE SCALE GENOMIC DNA]</scope>
    <source>
        <strain evidence="1">CG-Epi2</strain>
    </source>
</reference>
<comment type="caution">
    <text evidence="1">The sequence shown here is derived from an EMBL/GenBank/DDBJ whole genome shotgun (WGS) entry which is preliminary data.</text>
</comment>